<dbReference type="InterPro" id="IPR050491">
    <property type="entry name" value="AmpC-like"/>
</dbReference>
<dbReference type="STRING" id="1121302.SAMN02745163_03015"/>
<comment type="subcellular location">
    <subcellularLocation>
        <location evidence="1">Membrane</location>
    </subcellularLocation>
</comment>
<dbReference type="InterPro" id="IPR001466">
    <property type="entry name" value="Beta-lactam-related"/>
</dbReference>
<accession>A0A1M6NU68</accession>
<proteinExistence type="predicted"/>
<keyword evidence="3" id="KW-0812">Transmembrane</keyword>
<evidence type="ECO:0000313" key="5">
    <source>
        <dbReference type="EMBL" id="SHJ99162.1"/>
    </source>
</evidence>
<dbReference type="OrthoDB" id="9797709at2"/>
<keyword evidence="3" id="KW-1133">Transmembrane helix</keyword>
<feature type="transmembrane region" description="Helical" evidence="3">
    <location>
        <begin position="430"/>
        <end position="450"/>
    </location>
</feature>
<dbReference type="GO" id="GO:0016020">
    <property type="term" value="C:membrane"/>
    <property type="evidence" value="ECO:0007669"/>
    <property type="project" value="UniProtKB-SubCell"/>
</dbReference>
<feature type="transmembrane region" description="Helical" evidence="3">
    <location>
        <begin position="473"/>
        <end position="495"/>
    </location>
</feature>
<dbReference type="Pfam" id="PF00144">
    <property type="entry name" value="Beta-lactamase"/>
    <property type="match status" value="1"/>
</dbReference>
<dbReference type="InterPro" id="IPR012338">
    <property type="entry name" value="Beta-lactam/transpept-like"/>
</dbReference>
<name>A0A1M6NU68_9CLOT</name>
<evidence type="ECO:0000256" key="2">
    <source>
        <dbReference type="ARBA" id="ARBA00023136"/>
    </source>
</evidence>
<protein>
    <submittedName>
        <fullName evidence="5">CubicO group peptidase, beta-lactamase class C family</fullName>
    </submittedName>
</protein>
<sequence length="509" mass="58505">MNKFKKIFSIMCIIFFITIIPIRAVAITDNREISENQSEKIEKFIKEKMEKGNIPGIAVAVVKDEKIIYQKGFGFKDIEKKEEIDEKTFFEIGSNSKAFTALAILKLKEEGVIDVNESVNKYIPWLNFNYNGKQVQVTIQQLLNHTTGIPFKSISDIPISNDENSLEQTIKILNKNLVTKPGERFEYATINYDILGLIIEKTTGEPYERYISKNILQPLGLKNTFLFKEDLEESKIAKGYKLNYLKQKIYDAPMYRGNKPAGYFIMNIEDMATWAKINLGTQKEVDFNKNIIENQHKINNKMAFVNNYIGYANGWFLSTGEEGRFFHGGNNPNYSSFIILEPKEKLGVVALSNTNTAYTENIAIGVKDILLGNQFIEEKSDLNITIGNVCFIITFIFIIIMILIPILVIRVIKRIKIGARKKRKLNKKSLLILAISLILTGIISYCIYKLPQYIWNGVSWSCMYIWLPSGFEISVYLVGIDICIIYIYFIISYIFRPQIEVKVNSDLRK</sequence>
<dbReference type="Proteomes" id="UP000184310">
    <property type="component" value="Unassembled WGS sequence"/>
</dbReference>
<evidence type="ECO:0000259" key="4">
    <source>
        <dbReference type="Pfam" id="PF00144"/>
    </source>
</evidence>
<dbReference type="SUPFAM" id="SSF56601">
    <property type="entry name" value="beta-lactamase/transpeptidase-like"/>
    <property type="match status" value="1"/>
</dbReference>
<evidence type="ECO:0000256" key="1">
    <source>
        <dbReference type="ARBA" id="ARBA00004370"/>
    </source>
</evidence>
<gene>
    <name evidence="5" type="ORF">SAMN02745163_03015</name>
</gene>
<feature type="transmembrane region" description="Helical" evidence="3">
    <location>
        <begin position="7"/>
        <end position="26"/>
    </location>
</feature>
<dbReference type="Gene3D" id="3.40.710.10">
    <property type="entry name" value="DD-peptidase/beta-lactamase superfamily"/>
    <property type="match status" value="1"/>
</dbReference>
<keyword evidence="6" id="KW-1185">Reference proteome</keyword>
<organism evidence="5 6">
    <name type="scientific">Clostridium cavendishii DSM 21758</name>
    <dbReference type="NCBI Taxonomy" id="1121302"/>
    <lineage>
        <taxon>Bacteria</taxon>
        <taxon>Bacillati</taxon>
        <taxon>Bacillota</taxon>
        <taxon>Clostridia</taxon>
        <taxon>Eubacteriales</taxon>
        <taxon>Clostridiaceae</taxon>
        <taxon>Clostridium</taxon>
    </lineage>
</organism>
<dbReference type="EMBL" id="FQZB01000012">
    <property type="protein sequence ID" value="SHJ99162.1"/>
    <property type="molecule type" value="Genomic_DNA"/>
</dbReference>
<dbReference type="AlphaFoldDB" id="A0A1M6NU68"/>
<evidence type="ECO:0000256" key="3">
    <source>
        <dbReference type="SAM" id="Phobius"/>
    </source>
</evidence>
<feature type="transmembrane region" description="Helical" evidence="3">
    <location>
        <begin position="386"/>
        <end position="409"/>
    </location>
</feature>
<feature type="domain" description="Beta-lactamase-related" evidence="4">
    <location>
        <begin position="42"/>
        <end position="357"/>
    </location>
</feature>
<reference evidence="5 6" key="1">
    <citation type="submission" date="2016-11" db="EMBL/GenBank/DDBJ databases">
        <authorList>
            <person name="Jaros S."/>
            <person name="Januszkiewicz K."/>
            <person name="Wedrychowicz H."/>
        </authorList>
    </citation>
    <scope>NUCLEOTIDE SEQUENCE [LARGE SCALE GENOMIC DNA]</scope>
    <source>
        <strain evidence="5 6">DSM 21758</strain>
    </source>
</reference>
<keyword evidence="2 3" id="KW-0472">Membrane</keyword>
<dbReference type="RefSeq" id="WP_072989498.1">
    <property type="nucleotide sequence ID" value="NZ_FQZB01000012.1"/>
</dbReference>
<dbReference type="PANTHER" id="PTHR46825:SF11">
    <property type="entry name" value="PENICILLIN-BINDING PROTEIN 4"/>
    <property type="match status" value="1"/>
</dbReference>
<dbReference type="PANTHER" id="PTHR46825">
    <property type="entry name" value="D-ALANYL-D-ALANINE-CARBOXYPEPTIDASE/ENDOPEPTIDASE AMPH"/>
    <property type="match status" value="1"/>
</dbReference>
<evidence type="ECO:0000313" key="6">
    <source>
        <dbReference type="Proteomes" id="UP000184310"/>
    </source>
</evidence>